<dbReference type="InterPro" id="IPR036236">
    <property type="entry name" value="Znf_C2H2_sf"/>
</dbReference>
<sequence>MLHSALPRAFLAPGLSYLGGYYSEDVHPYTAASTYIPIEDPYARAAETHVFPSWQPHRSATPCPLDLSLKPPPASSTPKTEESLGEAIEVDDDEDRRSRDEVQGRLENPRYIHDNDDVSPGNEVVGLHHRSVHHIYDQLLLQKDQRHTILEDHEEKSKIHQDNTRLQESPLSYASTEIPQMNSLKYNLTGQKMPMTSPTRLQSMQNYHQQLLLTPQQHLQGIHAPMTPPSTPSPPQCPRRRAREEEVVSPSTTPKQAIAVEKPAQRPKKKHARRLKFDEDTSSPVSGTVILGPDEAVVTGDIDPAFNIVEVTEEARAELAKIENRLGPYQCKLCRQLHEDAFQLAQHRCSRIAHVEYRCPECDKRFSCPANLASHRRWHKPRLPNGENGNGSPATEISCSRCDAKFTRQAALRKHMSSQHLENNCSSALSPQEHSSASPKLSGASNAVPLAATPLQTEVP</sequence>
<dbReference type="GO" id="GO:0010564">
    <property type="term" value="P:regulation of cell cycle process"/>
    <property type="evidence" value="ECO:0007669"/>
    <property type="project" value="TreeGrafter"/>
</dbReference>
<dbReference type="Gene3D" id="3.30.160.60">
    <property type="entry name" value="Classic Zinc Finger"/>
    <property type="match status" value="1"/>
</dbReference>
<evidence type="ECO:0000313" key="12">
    <source>
        <dbReference type="Proteomes" id="UP000694920"/>
    </source>
</evidence>
<feature type="domain" description="C2H2-type" evidence="11">
    <location>
        <begin position="357"/>
        <end position="384"/>
    </location>
</feature>
<keyword evidence="4 9" id="KW-0863">Zinc-finger</keyword>
<dbReference type="GO" id="GO:0017053">
    <property type="term" value="C:transcription repressor complex"/>
    <property type="evidence" value="ECO:0007669"/>
    <property type="project" value="TreeGrafter"/>
</dbReference>
<keyword evidence="5" id="KW-0862">Zinc</keyword>
<gene>
    <name evidence="13" type="primary">LOC107263026</name>
</gene>
<dbReference type="RefSeq" id="XP_015585300.1">
    <property type="nucleotide sequence ID" value="XM_015729814.2"/>
</dbReference>
<dbReference type="GO" id="GO:0001227">
    <property type="term" value="F:DNA-binding transcription repressor activity, RNA polymerase II-specific"/>
    <property type="evidence" value="ECO:0007669"/>
    <property type="project" value="TreeGrafter"/>
</dbReference>
<evidence type="ECO:0000256" key="2">
    <source>
        <dbReference type="ARBA" id="ARBA00022723"/>
    </source>
</evidence>
<dbReference type="Pfam" id="PF00096">
    <property type="entry name" value="zf-C2H2"/>
    <property type="match status" value="2"/>
</dbReference>
<protein>
    <submittedName>
        <fullName evidence="13">Zinc finger protein 853</fullName>
    </submittedName>
</protein>
<dbReference type="SUPFAM" id="SSF57667">
    <property type="entry name" value="beta-beta-alpha zinc fingers"/>
    <property type="match status" value="1"/>
</dbReference>
<feature type="region of interest" description="Disordered" evidence="10">
    <location>
        <begin position="62"/>
        <end position="119"/>
    </location>
</feature>
<evidence type="ECO:0000256" key="9">
    <source>
        <dbReference type="PROSITE-ProRule" id="PRU00042"/>
    </source>
</evidence>
<name>A0AAJ7FCP8_CEPCN</name>
<evidence type="ECO:0000256" key="6">
    <source>
        <dbReference type="ARBA" id="ARBA00023015"/>
    </source>
</evidence>
<evidence type="ECO:0000256" key="10">
    <source>
        <dbReference type="SAM" id="MobiDB-lite"/>
    </source>
</evidence>
<evidence type="ECO:0000256" key="8">
    <source>
        <dbReference type="ARBA" id="ARBA00023242"/>
    </source>
</evidence>
<proteinExistence type="predicted"/>
<dbReference type="GO" id="GO:0000978">
    <property type="term" value="F:RNA polymerase II cis-regulatory region sequence-specific DNA binding"/>
    <property type="evidence" value="ECO:0007669"/>
    <property type="project" value="TreeGrafter"/>
</dbReference>
<evidence type="ECO:0000256" key="3">
    <source>
        <dbReference type="ARBA" id="ARBA00022737"/>
    </source>
</evidence>
<keyword evidence="8" id="KW-0539">Nucleus</keyword>
<keyword evidence="2" id="KW-0479">Metal-binding</keyword>
<dbReference type="SMART" id="SM00355">
    <property type="entry name" value="ZnF_C2H2"/>
    <property type="match status" value="3"/>
</dbReference>
<evidence type="ECO:0000313" key="13">
    <source>
        <dbReference type="RefSeq" id="XP_015585300.1"/>
    </source>
</evidence>
<reference evidence="13" key="1">
    <citation type="submission" date="2025-08" db="UniProtKB">
        <authorList>
            <consortium name="RefSeq"/>
        </authorList>
    </citation>
    <scope>IDENTIFICATION</scope>
</reference>
<evidence type="ECO:0000259" key="11">
    <source>
        <dbReference type="PROSITE" id="PS50157"/>
    </source>
</evidence>
<dbReference type="InterPro" id="IPR042972">
    <property type="entry name" value="INSM1/2"/>
</dbReference>
<comment type="subcellular location">
    <subcellularLocation>
        <location evidence="1">Nucleus</location>
    </subcellularLocation>
</comment>
<feature type="compositionally biased region" description="Basic residues" evidence="10">
    <location>
        <begin position="265"/>
        <end position="274"/>
    </location>
</feature>
<evidence type="ECO:0000256" key="5">
    <source>
        <dbReference type="ARBA" id="ARBA00022833"/>
    </source>
</evidence>
<feature type="compositionally biased region" description="Pro residues" evidence="10">
    <location>
        <begin position="226"/>
        <end position="237"/>
    </location>
</feature>
<dbReference type="GO" id="GO:0008270">
    <property type="term" value="F:zinc ion binding"/>
    <property type="evidence" value="ECO:0007669"/>
    <property type="project" value="UniProtKB-KW"/>
</dbReference>
<dbReference type="GeneID" id="107263026"/>
<feature type="compositionally biased region" description="Polar residues" evidence="10">
    <location>
        <begin position="423"/>
        <end position="445"/>
    </location>
</feature>
<dbReference type="FunFam" id="3.30.160.60:FF:001896">
    <property type="entry name" value="insulinoma-associated protein 1b"/>
    <property type="match status" value="1"/>
</dbReference>
<dbReference type="KEGG" id="ccin:107263026"/>
<keyword evidence="7" id="KW-0804">Transcription</keyword>
<organism evidence="12 13">
    <name type="scientific">Cephus cinctus</name>
    <name type="common">Wheat stem sawfly</name>
    <dbReference type="NCBI Taxonomy" id="211228"/>
    <lineage>
        <taxon>Eukaryota</taxon>
        <taxon>Metazoa</taxon>
        <taxon>Ecdysozoa</taxon>
        <taxon>Arthropoda</taxon>
        <taxon>Hexapoda</taxon>
        <taxon>Insecta</taxon>
        <taxon>Pterygota</taxon>
        <taxon>Neoptera</taxon>
        <taxon>Endopterygota</taxon>
        <taxon>Hymenoptera</taxon>
        <taxon>Cephoidea</taxon>
        <taxon>Cephidae</taxon>
        <taxon>Cephus</taxon>
    </lineage>
</organism>
<feature type="domain" description="C2H2-type" evidence="11">
    <location>
        <begin position="397"/>
        <end position="420"/>
    </location>
</feature>
<feature type="compositionally biased region" description="Basic and acidic residues" evidence="10">
    <location>
        <begin position="95"/>
        <end position="116"/>
    </location>
</feature>
<dbReference type="InterPro" id="IPR013087">
    <property type="entry name" value="Znf_C2H2_type"/>
</dbReference>
<keyword evidence="3" id="KW-0677">Repeat</keyword>
<evidence type="ECO:0000256" key="1">
    <source>
        <dbReference type="ARBA" id="ARBA00004123"/>
    </source>
</evidence>
<feature type="region of interest" description="Disordered" evidence="10">
    <location>
        <begin position="423"/>
        <end position="460"/>
    </location>
</feature>
<accession>A0AAJ7FCP8</accession>
<dbReference type="Proteomes" id="UP000694920">
    <property type="component" value="Unplaced"/>
</dbReference>
<keyword evidence="6" id="KW-0805">Transcription regulation</keyword>
<dbReference type="GO" id="GO:0030182">
    <property type="term" value="P:neuron differentiation"/>
    <property type="evidence" value="ECO:0007669"/>
    <property type="project" value="TreeGrafter"/>
</dbReference>
<dbReference type="PROSITE" id="PS00028">
    <property type="entry name" value="ZINC_FINGER_C2H2_1"/>
    <property type="match status" value="2"/>
</dbReference>
<feature type="region of interest" description="Disordered" evidence="10">
    <location>
        <begin position="221"/>
        <end position="288"/>
    </location>
</feature>
<dbReference type="GO" id="GO:0005634">
    <property type="term" value="C:nucleus"/>
    <property type="evidence" value="ECO:0007669"/>
    <property type="project" value="UniProtKB-SubCell"/>
</dbReference>
<keyword evidence="12" id="KW-1185">Reference proteome</keyword>
<dbReference type="PANTHER" id="PTHR15065">
    <property type="entry name" value="INSULINOMA-ASSOCIATED 1"/>
    <property type="match status" value="1"/>
</dbReference>
<evidence type="ECO:0000256" key="4">
    <source>
        <dbReference type="ARBA" id="ARBA00022771"/>
    </source>
</evidence>
<evidence type="ECO:0000256" key="7">
    <source>
        <dbReference type="ARBA" id="ARBA00023163"/>
    </source>
</evidence>
<dbReference type="PROSITE" id="PS50157">
    <property type="entry name" value="ZINC_FINGER_C2H2_2"/>
    <property type="match status" value="2"/>
</dbReference>
<dbReference type="PANTHER" id="PTHR15065:SF4">
    <property type="entry name" value="LD18634P"/>
    <property type="match status" value="1"/>
</dbReference>
<dbReference type="AlphaFoldDB" id="A0AAJ7FCP8"/>